<dbReference type="Proteomes" id="UP000830671">
    <property type="component" value="Chromosome 2"/>
</dbReference>
<dbReference type="AlphaFoldDB" id="A0A9Q8SGU9"/>
<accession>A0A9Q8SGU9</accession>
<dbReference type="GeneID" id="73336473"/>
<evidence type="ECO:0000313" key="1">
    <source>
        <dbReference type="EMBL" id="UQC76965.1"/>
    </source>
</evidence>
<sequence length="491" mass="53192">MGMAQVQMAESESRAMGIQPDGRETYLLSIFNTKVCRDATWLSSPSVSDHAGNLVYVLATWHFGFMRLYGALREPSADNIGIIHGAIACLTDEVVYKEDLFSRLKTVPERKAKKASDRMRERDAKTFILSLHDNFRLSESFVGCIALLPVRLTRGIVGPWLFNEEGSVTVHEVSRIFSCSAMNRGRKAGQKVEKWSETEGDAPYPLSALNPARCSFTPRVCHVPQAPLACRIIGLATLWWAVIVFTPFRNQNALCAPGNGDGTYGASRASLPGDDSSQGSAFLSSFGFARPSASTITTCVAMVVTGASCAYQANKRLANTHGIPAMMLPKNPNSVSFMSAEDPMPDFRDNQPCSCFTNSFFTSPAFVFPVIIGHSKAQLPSLIPPVGLRVVQDVSSPLPGLPTCSEGFLASPNSAHTPRTMQCCITAQLKLRAVFGSQSTASGCTRTQRKKGLCHLVKSGCSRPLPTAARPAVFGFDLEADAKKLRGLRCH</sequence>
<proteinExistence type="predicted"/>
<evidence type="ECO:0000313" key="2">
    <source>
        <dbReference type="Proteomes" id="UP000830671"/>
    </source>
</evidence>
<gene>
    <name evidence="1" type="ORF">CLUP02_02431</name>
</gene>
<dbReference type="RefSeq" id="XP_049138606.1">
    <property type="nucleotide sequence ID" value="XM_049281463.1"/>
</dbReference>
<protein>
    <submittedName>
        <fullName evidence="1">Uncharacterized protein</fullName>
    </submittedName>
</protein>
<reference evidence="1" key="1">
    <citation type="journal article" date="2021" name="Mol. Plant Microbe Interact.">
        <title>Complete Genome Sequence of the Plant-Pathogenic Fungus Colletotrichum lupini.</title>
        <authorList>
            <person name="Baroncelli R."/>
            <person name="Pensec F."/>
            <person name="Da Lio D."/>
            <person name="Boufleur T."/>
            <person name="Vicente I."/>
            <person name="Sarrocco S."/>
            <person name="Picot A."/>
            <person name="Baraldi E."/>
            <person name="Sukno S."/>
            <person name="Thon M."/>
            <person name="Le Floch G."/>
        </authorList>
    </citation>
    <scope>NUCLEOTIDE SEQUENCE</scope>
    <source>
        <strain evidence="1">IMI 504893</strain>
    </source>
</reference>
<name>A0A9Q8SGU9_9PEZI</name>
<dbReference type="EMBL" id="CP019474">
    <property type="protein sequence ID" value="UQC76965.1"/>
    <property type="molecule type" value="Genomic_DNA"/>
</dbReference>
<keyword evidence="2" id="KW-1185">Reference proteome</keyword>
<dbReference type="KEGG" id="clup:CLUP02_02431"/>
<organism evidence="1 2">
    <name type="scientific">Colletotrichum lupini</name>
    <dbReference type="NCBI Taxonomy" id="145971"/>
    <lineage>
        <taxon>Eukaryota</taxon>
        <taxon>Fungi</taxon>
        <taxon>Dikarya</taxon>
        <taxon>Ascomycota</taxon>
        <taxon>Pezizomycotina</taxon>
        <taxon>Sordariomycetes</taxon>
        <taxon>Hypocreomycetidae</taxon>
        <taxon>Glomerellales</taxon>
        <taxon>Glomerellaceae</taxon>
        <taxon>Colletotrichum</taxon>
        <taxon>Colletotrichum acutatum species complex</taxon>
    </lineage>
</organism>